<evidence type="ECO:0000256" key="3">
    <source>
        <dbReference type="ARBA" id="ARBA00013368"/>
    </source>
</evidence>
<dbReference type="Proteomes" id="UP000565715">
    <property type="component" value="Unassembled WGS sequence"/>
</dbReference>
<accession>A0A846XFA1</accession>
<dbReference type="InterPro" id="IPR027417">
    <property type="entry name" value="P-loop_NTPase"/>
</dbReference>
<gene>
    <name evidence="6" type="ORF">HGA13_13345</name>
</gene>
<keyword evidence="7" id="KW-1185">Reference proteome</keyword>
<organism evidence="6 7">
    <name type="scientific">Nocardia speluncae</name>
    <dbReference type="NCBI Taxonomy" id="419477"/>
    <lineage>
        <taxon>Bacteria</taxon>
        <taxon>Bacillati</taxon>
        <taxon>Actinomycetota</taxon>
        <taxon>Actinomycetes</taxon>
        <taxon>Mycobacteriales</taxon>
        <taxon>Nocardiaceae</taxon>
        <taxon>Nocardia</taxon>
    </lineage>
</organism>
<name>A0A846XFA1_9NOCA</name>
<evidence type="ECO:0000256" key="2">
    <source>
        <dbReference type="ARBA" id="ARBA00011322"/>
    </source>
</evidence>
<dbReference type="GO" id="GO:0016887">
    <property type="term" value="F:ATP hydrolysis activity"/>
    <property type="evidence" value="ECO:0007669"/>
    <property type="project" value="InterPro"/>
</dbReference>
<proteinExistence type="inferred from homology"/>
<dbReference type="PANTHER" id="PTHR32114:SF2">
    <property type="entry name" value="ABC TRANSPORTER ABCH.3"/>
    <property type="match status" value="1"/>
</dbReference>
<feature type="compositionally biased region" description="Gly residues" evidence="4">
    <location>
        <begin position="492"/>
        <end position="501"/>
    </location>
</feature>
<comment type="similarity">
    <text evidence="1">Belongs to the SMC family. SbcC subfamily.</text>
</comment>
<reference evidence="6 7" key="1">
    <citation type="submission" date="2020-04" db="EMBL/GenBank/DDBJ databases">
        <title>MicrobeNet Type strains.</title>
        <authorList>
            <person name="Nicholson A.C."/>
        </authorList>
    </citation>
    <scope>NUCLEOTIDE SEQUENCE [LARGE SCALE GENOMIC DNA]</scope>
    <source>
        <strain evidence="6 7">DSM 45078</strain>
    </source>
</reference>
<dbReference type="Pfam" id="PF13476">
    <property type="entry name" value="AAA_23"/>
    <property type="match status" value="1"/>
</dbReference>
<protein>
    <recommendedName>
        <fullName evidence="3">Nuclease SbcCD subunit C</fullName>
    </recommendedName>
</protein>
<evidence type="ECO:0000256" key="4">
    <source>
        <dbReference type="SAM" id="MobiDB-lite"/>
    </source>
</evidence>
<dbReference type="AlphaFoldDB" id="A0A846XFA1"/>
<evidence type="ECO:0000313" key="6">
    <source>
        <dbReference type="EMBL" id="NKY34055.1"/>
    </source>
</evidence>
<dbReference type="InterPro" id="IPR038729">
    <property type="entry name" value="Rad50/SbcC_AAA"/>
</dbReference>
<dbReference type="PANTHER" id="PTHR32114">
    <property type="entry name" value="ABC TRANSPORTER ABCH.3"/>
    <property type="match status" value="1"/>
</dbReference>
<dbReference type="SUPFAM" id="SSF52540">
    <property type="entry name" value="P-loop containing nucleoside triphosphate hydrolases"/>
    <property type="match status" value="1"/>
</dbReference>
<feature type="region of interest" description="Disordered" evidence="4">
    <location>
        <begin position="25"/>
        <end position="77"/>
    </location>
</feature>
<dbReference type="Gene3D" id="3.40.50.300">
    <property type="entry name" value="P-loop containing nucleotide triphosphate hydrolases"/>
    <property type="match status" value="2"/>
</dbReference>
<feature type="domain" description="Rad50/SbcC-type AAA" evidence="5">
    <location>
        <begin position="197"/>
        <end position="253"/>
    </location>
</feature>
<comment type="caution">
    <text evidence="6">The sequence shown here is derived from an EMBL/GenBank/DDBJ whole genome shotgun (WGS) entry which is preliminary data.</text>
</comment>
<dbReference type="EMBL" id="JAAXOO010000003">
    <property type="protein sequence ID" value="NKY34055.1"/>
    <property type="molecule type" value="Genomic_DNA"/>
</dbReference>
<evidence type="ECO:0000259" key="5">
    <source>
        <dbReference type="Pfam" id="PF13476"/>
    </source>
</evidence>
<dbReference type="GO" id="GO:0006302">
    <property type="term" value="P:double-strand break repair"/>
    <property type="evidence" value="ECO:0007669"/>
    <property type="project" value="InterPro"/>
</dbReference>
<sequence>MWKRLSPRGIRLSLRLRNPETSGILSCSARPSRPLEGDTNELPDGVGEGWPSVGVGSADDQIPSPRAGSPPHRHGRFVNRRHRTVPDAYRPLPPTRSCCYPVAFGTAFDRSITPGAGECGWSRGGGEVVESVCEQSERIPIRPGELVLRQLERESGLPAEVAAIVRCALATSAPPGDPPRPADGGAFDFSGMFLRAIRVEGFRGIGPETVLELPAGPGLTLVTGRNGSGKSSFAEAAELALTGTNRRWDGRSAAWREGWRNLHRPGPVRIELELRTDGPATALTIARTWSAGELLTGGEWVQRRAGAPDAAFPVGRWTPPMELYRPFLSYSELGALVDGKPSELFDALHQLLGLDELIAAHEHIRSARLEMESAARTARRERQLLLAELPGNTDRRAARAERILRHPDPDLAALERLLSDTTGGPEPAALRAVLALELPPASRVEALLARLRVAQAEVTAVTSPESAADLRVLDLLRIAYSHVAEHETATGPGRGRSGGTPGPLAAQGGAGSGSGCPCPVCGRGNLDRRWLSETAAAVDELAERTAGLVRARTELSAVLAGLHAALGELPTELATAELAYLDTAGLAETWAQWRRLIEFPDPDPDTLGAVRERLYGELDFLRQHAAVELDRLEQAWTPLIPRLRNWLELARTVHARAAELQTARAAEVWLKSATAHVRDERLAPLAGTARWVWQSLRQQSNVELGGIRLQGNANSARRVQLDVTVDEVDGAALGVMSQGELHALGLALFLPRATVAASPFRFVVIDDPVQAMDPAKVDGLARVLATVAWDRQVVVFTHDDRLAEAVRRMQIDARILEVQRRERSVVEIRLSSDPVHRYLDDARALLRTPQLPQAISDELVASCCRSALEAAGLARAKRVLLAEGMDHREVQRRIDTAQSTRAMITLAVLGPGRRIEDLNKRLAKEGRWAVEVLRDATAGAHIPIARDLSELIADTERFVTWLAR</sequence>
<comment type="subunit">
    <text evidence="2">Heterodimer of SbcC and SbcD.</text>
</comment>
<evidence type="ECO:0000313" key="7">
    <source>
        <dbReference type="Proteomes" id="UP000565715"/>
    </source>
</evidence>
<evidence type="ECO:0000256" key="1">
    <source>
        <dbReference type="ARBA" id="ARBA00006930"/>
    </source>
</evidence>
<feature type="region of interest" description="Disordered" evidence="4">
    <location>
        <begin position="487"/>
        <end position="514"/>
    </location>
</feature>